<proteinExistence type="predicted"/>
<keyword evidence="3" id="KW-1185">Reference proteome</keyword>
<dbReference type="Gene3D" id="3.20.20.210">
    <property type="match status" value="1"/>
</dbReference>
<evidence type="ECO:0000313" key="2">
    <source>
        <dbReference type="EMBL" id="PXW73276.1"/>
    </source>
</evidence>
<name>A0A2V3UV86_9SPHN</name>
<dbReference type="InterPro" id="IPR038071">
    <property type="entry name" value="UROD/MetE-like_sf"/>
</dbReference>
<dbReference type="GO" id="GO:0003871">
    <property type="term" value="F:5-methyltetrahydropteroyltriglutamate-homocysteine S-methyltransferase activity"/>
    <property type="evidence" value="ECO:0007669"/>
    <property type="project" value="InterPro"/>
</dbReference>
<dbReference type="SUPFAM" id="SSF51726">
    <property type="entry name" value="UROD/MetE-like"/>
    <property type="match status" value="1"/>
</dbReference>
<evidence type="ECO:0000313" key="3">
    <source>
        <dbReference type="Proteomes" id="UP000248014"/>
    </source>
</evidence>
<dbReference type="AlphaFoldDB" id="A0A2V3UV86"/>
<dbReference type="RefSeq" id="WP_110299432.1">
    <property type="nucleotide sequence ID" value="NZ_QJJM01000010.1"/>
</dbReference>
<keyword evidence="2" id="KW-0808">Transferase</keyword>
<organism evidence="2 3">
    <name type="scientific">Blastomonas natatoria</name>
    <dbReference type="NCBI Taxonomy" id="34015"/>
    <lineage>
        <taxon>Bacteria</taxon>
        <taxon>Pseudomonadati</taxon>
        <taxon>Pseudomonadota</taxon>
        <taxon>Alphaproteobacteria</taxon>
        <taxon>Sphingomonadales</taxon>
        <taxon>Sphingomonadaceae</taxon>
        <taxon>Blastomonas</taxon>
    </lineage>
</organism>
<dbReference type="Pfam" id="PF01717">
    <property type="entry name" value="Meth_synt_2"/>
    <property type="match status" value="1"/>
</dbReference>
<keyword evidence="2" id="KW-0489">Methyltransferase</keyword>
<dbReference type="OrthoDB" id="244285at2"/>
<dbReference type="EMBL" id="QJJM01000010">
    <property type="protein sequence ID" value="PXW73276.1"/>
    <property type="molecule type" value="Genomic_DNA"/>
</dbReference>
<dbReference type="GO" id="GO:0009086">
    <property type="term" value="P:methionine biosynthetic process"/>
    <property type="evidence" value="ECO:0007669"/>
    <property type="project" value="InterPro"/>
</dbReference>
<reference evidence="2 3" key="1">
    <citation type="submission" date="2018-05" db="EMBL/GenBank/DDBJ databases">
        <title>Genomic Encyclopedia of Type Strains, Phase IV (KMG-IV): sequencing the most valuable type-strain genomes for metagenomic binning, comparative biology and taxonomic classification.</title>
        <authorList>
            <person name="Goeker M."/>
        </authorList>
    </citation>
    <scope>NUCLEOTIDE SEQUENCE [LARGE SCALE GENOMIC DNA]</scope>
    <source>
        <strain evidence="2 3">DSM 3183</strain>
    </source>
</reference>
<dbReference type="PANTHER" id="PTHR43844:SF2">
    <property type="entry name" value="SYNTHASE, VITAMIN-B12 INDEPENDENT, PUTATIVE (AFU_ORTHOLOGUE AFUA_3G12060)-RELATED"/>
    <property type="match status" value="1"/>
</dbReference>
<dbReference type="GO" id="GO:0032259">
    <property type="term" value="P:methylation"/>
    <property type="evidence" value="ECO:0007669"/>
    <property type="project" value="UniProtKB-KW"/>
</dbReference>
<accession>A0A2V3UV86</accession>
<protein>
    <submittedName>
        <fullName evidence="2">5-methyltetrahydropteroyltriglutamate--homocysteine methyltransferase</fullName>
    </submittedName>
</protein>
<dbReference type="InterPro" id="IPR002629">
    <property type="entry name" value="Met_Synth_C/arc"/>
</dbReference>
<dbReference type="Proteomes" id="UP000248014">
    <property type="component" value="Unassembled WGS sequence"/>
</dbReference>
<comment type="caution">
    <text evidence="2">The sequence shown here is derived from an EMBL/GenBank/DDBJ whole genome shotgun (WGS) entry which is preliminary data.</text>
</comment>
<dbReference type="PANTHER" id="PTHR43844">
    <property type="entry name" value="METHIONINE SYNTHASE"/>
    <property type="match status" value="1"/>
</dbReference>
<sequence length="376" mass="41180">MTVPDRFLTTHVGSLPRPEALLDLVFAREGGEVVSEAGFEAAVEQATAHVIQRQIEAGVSIVNDGEQSKPSYATYIKHRLSGFGGEAGQYEFADLEAFPGAKAQVFGNKGRAKRSAPACTAPITVIDMEAPRIDAERLQRLANSHATFMSAASPGVTALFFPNQYYESDEAYVFALAEGLRHEYETIAAAGITLQVDCPDLAMGRHVQFTHLSLEDFRKRIGMNIAALNHAVRNIPAEQLRMHLCWGNYPGPHHCDVALGEIADIVWTAKPQTVLLEGANPRHAHEFAFFEDHPLPDDKILCPGMVEPQSPYIEHPELIAQRIGRYANLLGRERVMAGVDCGFSVHAGSNSLDPEIVWAKLAALSDGARIASERFW</sequence>
<dbReference type="CDD" id="cd03311">
    <property type="entry name" value="CIMS_C_terminal_like"/>
    <property type="match status" value="1"/>
</dbReference>
<gene>
    <name evidence="2" type="ORF">C7451_1103</name>
</gene>
<dbReference type="GO" id="GO:0008270">
    <property type="term" value="F:zinc ion binding"/>
    <property type="evidence" value="ECO:0007669"/>
    <property type="project" value="InterPro"/>
</dbReference>
<evidence type="ECO:0000259" key="1">
    <source>
        <dbReference type="Pfam" id="PF01717"/>
    </source>
</evidence>
<feature type="domain" description="Cobalamin-independent methionine synthase MetE C-terminal/archaeal" evidence="1">
    <location>
        <begin position="7"/>
        <end position="344"/>
    </location>
</feature>